<dbReference type="PANTHER" id="PTHR30126">
    <property type="entry name" value="HTH-TYPE TRANSCRIPTIONAL REGULATOR"/>
    <property type="match status" value="1"/>
</dbReference>
<evidence type="ECO:0000256" key="3">
    <source>
        <dbReference type="ARBA" id="ARBA00023125"/>
    </source>
</evidence>
<keyword evidence="7" id="KW-1185">Reference proteome</keyword>
<keyword evidence="4" id="KW-0804">Transcription</keyword>
<organism evidence="6 7">
    <name type="scientific">Saliniradius amylolyticus</name>
    <dbReference type="NCBI Taxonomy" id="2183582"/>
    <lineage>
        <taxon>Bacteria</taxon>
        <taxon>Pseudomonadati</taxon>
        <taxon>Pseudomonadota</taxon>
        <taxon>Gammaproteobacteria</taxon>
        <taxon>Alteromonadales</taxon>
        <taxon>Alteromonadaceae</taxon>
        <taxon>Saliniradius</taxon>
    </lineage>
</organism>
<dbReference type="InterPro" id="IPR036388">
    <property type="entry name" value="WH-like_DNA-bd_sf"/>
</dbReference>
<dbReference type="EMBL" id="CP029347">
    <property type="protein sequence ID" value="AWL13409.1"/>
    <property type="molecule type" value="Genomic_DNA"/>
</dbReference>
<dbReference type="PANTHER" id="PTHR30126:SF81">
    <property type="entry name" value="HTH-TYPE TRANSCRIPTIONAL REGULATOR ILVY"/>
    <property type="match status" value="1"/>
</dbReference>
<dbReference type="FunFam" id="1.10.10.10:FF:000001">
    <property type="entry name" value="LysR family transcriptional regulator"/>
    <property type="match status" value="1"/>
</dbReference>
<evidence type="ECO:0000313" key="7">
    <source>
        <dbReference type="Proteomes" id="UP000245728"/>
    </source>
</evidence>
<evidence type="ECO:0000259" key="5">
    <source>
        <dbReference type="PROSITE" id="PS50931"/>
    </source>
</evidence>
<sequence>MMDLRTLQLFEHLATSLHFGKTAEALFVSPPTLSRAIKRLEEEVGAPLLVRDNRSVKLTAAGEQMQRFAQETLQQWQNTKLGIHQQAQQLAGELSLFCSVTASYSHLPAILDSFRHRHPQAEIRLTTGDPALSIEKVVQEQADMAIAVHSPDMPKHLYFQPLDTLPLVMICPVGYRVGRLEQIDWRTMPMVMPDSGPSKRIVHHWLAEKGIRPKIYASVSGHEAIVSMVALGCGIGIVPRPVVENSVVLDKVSVIALDHIESFRLGLCCLQQRVAEPLINALLEQA</sequence>
<evidence type="ECO:0000256" key="1">
    <source>
        <dbReference type="ARBA" id="ARBA00009437"/>
    </source>
</evidence>
<dbReference type="KEGG" id="salh:HMF8227_02961"/>
<dbReference type="Pfam" id="PF03466">
    <property type="entry name" value="LysR_substrate"/>
    <property type="match status" value="1"/>
</dbReference>
<dbReference type="Pfam" id="PF00126">
    <property type="entry name" value="HTH_1"/>
    <property type="match status" value="1"/>
</dbReference>
<gene>
    <name evidence="6" type="ORF">HMF8227_02961</name>
</gene>
<dbReference type="SUPFAM" id="SSF46785">
    <property type="entry name" value="Winged helix' DNA-binding domain"/>
    <property type="match status" value="1"/>
</dbReference>
<evidence type="ECO:0000256" key="2">
    <source>
        <dbReference type="ARBA" id="ARBA00023015"/>
    </source>
</evidence>
<keyword evidence="2" id="KW-0805">Transcription regulation</keyword>
<protein>
    <submittedName>
        <fullName evidence="6">HTH-type transcriptional regulator IlvR</fullName>
    </submittedName>
</protein>
<dbReference type="NCBIfam" id="NF008722">
    <property type="entry name" value="PRK11716.1"/>
    <property type="match status" value="1"/>
</dbReference>
<dbReference type="GO" id="GO:0000976">
    <property type="term" value="F:transcription cis-regulatory region binding"/>
    <property type="evidence" value="ECO:0007669"/>
    <property type="project" value="TreeGrafter"/>
</dbReference>
<keyword evidence="3" id="KW-0238">DNA-binding</keyword>
<dbReference type="PROSITE" id="PS50931">
    <property type="entry name" value="HTH_LYSR"/>
    <property type="match status" value="1"/>
</dbReference>
<dbReference type="Gene3D" id="1.10.10.10">
    <property type="entry name" value="Winged helix-like DNA-binding domain superfamily/Winged helix DNA-binding domain"/>
    <property type="match status" value="1"/>
</dbReference>
<dbReference type="InterPro" id="IPR000847">
    <property type="entry name" value="LysR_HTH_N"/>
</dbReference>
<dbReference type="Proteomes" id="UP000245728">
    <property type="component" value="Chromosome"/>
</dbReference>
<dbReference type="Gene3D" id="3.40.190.10">
    <property type="entry name" value="Periplasmic binding protein-like II"/>
    <property type="match status" value="2"/>
</dbReference>
<reference evidence="6 7" key="1">
    <citation type="submission" date="2018-05" db="EMBL/GenBank/DDBJ databases">
        <title>Salinimonas sp. HMF8227 Genome sequencing and assembly.</title>
        <authorList>
            <person name="Kang H."/>
            <person name="Kang J."/>
            <person name="Cha I."/>
            <person name="Kim H."/>
            <person name="Joh K."/>
        </authorList>
    </citation>
    <scope>NUCLEOTIDE SEQUENCE [LARGE SCALE GENOMIC DNA]</scope>
    <source>
        <strain evidence="6 7">HMF8227</strain>
    </source>
</reference>
<dbReference type="InterPro" id="IPR036390">
    <property type="entry name" value="WH_DNA-bd_sf"/>
</dbReference>
<accession>A0A2S2E718</accession>
<dbReference type="PRINTS" id="PR00039">
    <property type="entry name" value="HTHLYSR"/>
</dbReference>
<feature type="domain" description="HTH lysR-type" evidence="5">
    <location>
        <begin position="2"/>
        <end position="59"/>
    </location>
</feature>
<dbReference type="SUPFAM" id="SSF53850">
    <property type="entry name" value="Periplasmic binding protein-like II"/>
    <property type="match status" value="1"/>
</dbReference>
<dbReference type="InterPro" id="IPR005119">
    <property type="entry name" value="LysR_subst-bd"/>
</dbReference>
<evidence type="ECO:0000256" key="4">
    <source>
        <dbReference type="ARBA" id="ARBA00023163"/>
    </source>
</evidence>
<comment type="similarity">
    <text evidence="1">Belongs to the LysR transcriptional regulatory family.</text>
</comment>
<dbReference type="GO" id="GO:0003700">
    <property type="term" value="F:DNA-binding transcription factor activity"/>
    <property type="evidence" value="ECO:0007669"/>
    <property type="project" value="InterPro"/>
</dbReference>
<proteinExistence type="inferred from homology"/>
<evidence type="ECO:0000313" key="6">
    <source>
        <dbReference type="EMBL" id="AWL13409.1"/>
    </source>
</evidence>
<dbReference type="AlphaFoldDB" id="A0A2S2E718"/>
<name>A0A2S2E718_9ALTE</name>